<feature type="domain" description="Tape measure protein N-terminal" evidence="2">
    <location>
        <begin position="106"/>
        <end position="294"/>
    </location>
</feature>
<proteinExistence type="predicted"/>
<dbReference type="InterPro" id="IPR013491">
    <property type="entry name" value="Tape_meas_N"/>
</dbReference>
<dbReference type="RefSeq" id="WP_085494470.1">
    <property type="nucleotide sequence ID" value="NZ_FXAZ01000002.1"/>
</dbReference>
<sequence>MSEMSIVPYTGNDSLQIIDPRPIQRSLQLVEKMNQSTAHMRLLFMGVVNIFPTINNHIIDMSNSQDKVNEKVEEGEKKASGFGTALKLAQAGMKQLVAASGTVAGMMAQAETLQEMNTRLSLFNDGTQTNAELQKKVFDVAQRTGQSYGDTVGIMNKIGVGANKLFGSNDAQLQFIESFNQALSLSGSNASQSEAAVSQLASAFSGGTMKGDGLTALAENAPMALKTLSDGLGVSQAKLMEMADQGQLTADQIVQAFANQKGSLNSAFNEMPATFSGSMTQLQNIWGQWLLGLNQADGPFQAIIQRMQELIMWLQSPAGIDFMNQLASMAGFLINVFLGVADVVGGVARVIAENFNIILPILGAVIAGFVIYKAVIMATTMATEMMTAAKTVWNAVTKGVTAAQTVLNAVMAANPILLIVMLVVALIGVFVLLWNTNDAFAAAMMRAWNAVLNFFDQAWIFIMKGFYGLLNFFDTIKLGIALLFEAIINDGINMINDFINLLKNIPGVAIEVIPQYVGKSAEIAAENAQKQQERNAKIGEMEQKAEANRVDREAKVDKMLNDRAAAKAKEEADKKLADMNKLGPGGQQGDLWNKWEKGSSPIKPTGTGGGIGLGAGIGGAAASATAVAEGGNLNNINKIGEINKVNETVNISSDDLKTMRELAEMKSIQNFVTLTPQVSLTTGDINSGYDFKTVVQRLANTLEEEMVGAAEGVFV</sequence>
<dbReference type="Proteomes" id="UP000193834">
    <property type="component" value="Unassembled WGS sequence"/>
</dbReference>
<reference evidence="3 4" key="1">
    <citation type="submission" date="2017-04" db="EMBL/GenBank/DDBJ databases">
        <authorList>
            <person name="Afonso C.L."/>
            <person name="Miller P.J."/>
            <person name="Scott M.A."/>
            <person name="Spackman E."/>
            <person name="Goraichik I."/>
            <person name="Dimitrov K.M."/>
            <person name="Suarez D.L."/>
            <person name="Swayne D.E."/>
        </authorList>
    </citation>
    <scope>NUCLEOTIDE SEQUENCE [LARGE SCALE GENOMIC DNA]</scope>
    <source>
        <strain evidence="3 4">11</strain>
    </source>
</reference>
<feature type="transmembrane region" description="Helical" evidence="1">
    <location>
        <begin position="357"/>
        <end position="376"/>
    </location>
</feature>
<evidence type="ECO:0000313" key="3">
    <source>
        <dbReference type="EMBL" id="SMG38248.1"/>
    </source>
</evidence>
<feature type="transmembrane region" description="Helical" evidence="1">
    <location>
        <begin position="454"/>
        <end position="473"/>
    </location>
</feature>
<evidence type="ECO:0000256" key="1">
    <source>
        <dbReference type="SAM" id="Phobius"/>
    </source>
</evidence>
<keyword evidence="4" id="KW-1185">Reference proteome</keyword>
<accession>A0A1X7KCV9</accession>
<dbReference type="OrthoDB" id="1677957at2"/>
<feature type="transmembrane region" description="Helical" evidence="1">
    <location>
        <begin position="416"/>
        <end position="434"/>
    </location>
</feature>
<dbReference type="STRING" id="1852522.SAMN06295960_2290"/>
<feature type="transmembrane region" description="Helical" evidence="1">
    <location>
        <begin position="332"/>
        <end position="351"/>
    </location>
</feature>
<keyword evidence="1" id="KW-1133">Transmembrane helix</keyword>
<gene>
    <name evidence="3" type="ORF">SAMN06295960_2290</name>
</gene>
<keyword evidence="1" id="KW-0812">Transmembrane</keyword>
<dbReference type="AlphaFoldDB" id="A0A1X7KCV9"/>
<evidence type="ECO:0000259" key="2">
    <source>
        <dbReference type="Pfam" id="PF20155"/>
    </source>
</evidence>
<dbReference type="NCBIfam" id="TIGR02675">
    <property type="entry name" value="tape_meas_nterm"/>
    <property type="match status" value="1"/>
</dbReference>
<keyword evidence="1" id="KW-0472">Membrane</keyword>
<protein>
    <submittedName>
        <fullName evidence="3">Tape measure domain-containing protein</fullName>
    </submittedName>
</protein>
<organism evidence="3 4">
    <name type="scientific">Paenibacillus aquistagni</name>
    <dbReference type="NCBI Taxonomy" id="1852522"/>
    <lineage>
        <taxon>Bacteria</taxon>
        <taxon>Bacillati</taxon>
        <taxon>Bacillota</taxon>
        <taxon>Bacilli</taxon>
        <taxon>Bacillales</taxon>
        <taxon>Paenibacillaceae</taxon>
        <taxon>Paenibacillus</taxon>
    </lineage>
</organism>
<dbReference type="EMBL" id="FXAZ01000002">
    <property type="protein sequence ID" value="SMG38248.1"/>
    <property type="molecule type" value="Genomic_DNA"/>
</dbReference>
<dbReference type="Pfam" id="PF20155">
    <property type="entry name" value="TMP_3"/>
    <property type="match status" value="1"/>
</dbReference>
<evidence type="ECO:0000313" key="4">
    <source>
        <dbReference type="Proteomes" id="UP000193834"/>
    </source>
</evidence>
<name>A0A1X7KCV9_9BACL</name>